<dbReference type="Proteomes" id="UP001199319">
    <property type="component" value="Unassembled WGS sequence"/>
</dbReference>
<protein>
    <submittedName>
        <fullName evidence="1">Uncharacterized protein</fullName>
    </submittedName>
</protein>
<name>A0AAE3AEM2_9FIRM</name>
<evidence type="ECO:0000313" key="2">
    <source>
        <dbReference type="Proteomes" id="UP001199319"/>
    </source>
</evidence>
<dbReference type="EMBL" id="JAJEPW010000124">
    <property type="protein sequence ID" value="MCC2131191.1"/>
    <property type="molecule type" value="Genomic_DNA"/>
</dbReference>
<sequence>LTAYESLWRRMVWKCGNDGFDFQSVRLGGIEPELYSVYQAAKAIAIGCCNITLADLASPELVTDEAFHLITGALLMAKYGDAVLNLEKGVNET</sequence>
<keyword evidence="2" id="KW-1185">Reference proteome</keyword>
<feature type="non-terminal residue" evidence="1">
    <location>
        <position position="1"/>
    </location>
</feature>
<accession>A0AAE3AEM2</accession>
<organism evidence="1 2">
    <name type="scientific">Brotocaccenecus cirricatena</name>
    <dbReference type="NCBI Taxonomy" id="3064195"/>
    <lineage>
        <taxon>Bacteria</taxon>
        <taxon>Bacillati</taxon>
        <taxon>Bacillota</taxon>
        <taxon>Clostridia</taxon>
        <taxon>Eubacteriales</taxon>
        <taxon>Oscillospiraceae</taxon>
        <taxon>Brotocaccenecus</taxon>
    </lineage>
</organism>
<reference evidence="1" key="1">
    <citation type="submission" date="2021-10" db="EMBL/GenBank/DDBJ databases">
        <title>Anaerobic single-cell dispensing facilitates the cultivation of human gut bacteria.</title>
        <authorList>
            <person name="Afrizal A."/>
        </authorList>
    </citation>
    <scope>NUCLEOTIDE SEQUENCE</scope>
    <source>
        <strain evidence="1">CLA-AA-H272</strain>
    </source>
</reference>
<evidence type="ECO:0000313" key="1">
    <source>
        <dbReference type="EMBL" id="MCC2131191.1"/>
    </source>
</evidence>
<comment type="caution">
    <text evidence="1">The sequence shown here is derived from an EMBL/GenBank/DDBJ whole genome shotgun (WGS) entry which is preliminary data.</text>
</comment>
<proteinExistence type="predicted"/>
<dbReference type="AlphaFoldDB" id="A0AAE3AEM2"/>
<gene>
    <name evidence="1" type="ORF">LKD37_17120</name>
</gene>